<organism evidence="1">
    <name type="scientific">marine metagenome</name>
    <dbReference type="NCBI Taxonomy" id="408172"/>
    <lineage>
        <taxon>unclassified sequences</taxon>
        <taxon>metagenomes</taxon>
        <taxon>ecological metagenomes</taxon>
    </lineage>
</organism>
<reference evidence="1" key="1">
    <citation type="submission" date="2018-05" db="EMBL/GenBank/DDBJ databases">
        <authorList>
            <person name="Lanie J.A."/>
            <person name="Ng W.-L."/>
            <person name="Kazmierczak K.M."/>
            <person name="Andrzejewski T.M."/>
            <person name="Davidsen T.M."/>
            <person name="Wayne K.J."/>
            <person name="Tettelin H."/>
            <person name="Glass J.I."/>
            <person name="Rusch D."/>
            <person name="Podicherti R."/>
            <person name="Tsui H.-C.T."/>
            <person name="Winkler M.E."/>
        </authorList>
    </citation>
    <scope>NUCLEOTIDE SEQUENCE</scope>
</reference>
<feature type="non-terminal residue" evidence="1">
    <location>
        <position position="312"/>
    </location>
</feature>
<dbReference type="EMBL" id="UINC01027506">
    <property type="protein sequence ID" value="SVB06859.1"/>
    <property type="molecule type" value="Genomic_DNA"/>
</dbReference>
<dbReference type="AlphaFoldDB" id="A0A382AZG1"/>
<proteinExistence type="predicted"/>
<evidence type="ECO:0008006" key="2">
    <source>
        <dbReference type="Google" id="ProtNLM"/>
    </source>
</evidence>
<accession>A0A382AZG1</accession>
<name>A0A382AZG1_9ZZZZ</name>
<protein>
    <recommendedName>
        <fullName evidence="2">Exostosin GT47 domain-containing protein</fullName>
    </recommendedName>
</protein>
<evidence type="ECO:0000313" key="1">
    <source>
        <dbReference type="EMBL" id="SVB06859.1"/>
    </source>
</evidence>
<sequence length="312" mass="37181">MRSNVKYHGPLETVLDSFFENYVKWMKANPSHQYKTYNVSFNRQNPSRTPETIEWADVIVIPSDSEFRYHGELQMNPKDLEKSEGHMATIRPHFENKIVIMWRSDRGDTEQLYREQTLKGVNLKSFHVIDEIDFSGNIHGMKYHFIQRFDNPLARMLDTGKTIDFGYWGRMKVGHDREKTIRKIYRDPDLSTVLIGGFPAGVKRQSAWIKEWGQLYPKLKPARCTLCFNWLDETATTSRYPEALSIGMIPFVWENYDKNNTYKIDDWQRVFTFEDFKAKAMKLKDKLFFQEKLEEFRDNYKNVLLSEQEYFI</sequence>
<gene>
    <name evidence="1" type="ORF">METZ01_LOCUS159713</name>
</gene>